<dbReference type="InterPro" id="IPR024078">
    <property type="entry name" value="LmbE-like_dom_sf"/>
</dbReference>
<dbReference type="STRING" id="714943.Mucpa_0772"/>
<sequence length="228" mass="26042">MEQQNLTNVALIVAYPDEETLWAGGTIISNPGWQCDVVCLCKKNDRNRASVFFEALTELGANGFMGNLDDGPEQLPLQDSQLQQMIQQLMPDRKYDLIITHNPDGEYASYHRHQEISRAVINLWAKGLIAAKQLWTFAYQEGESGLSAEPRVDADRYHILEQSVYERKYNIITQTYGFETGSREAQNIPENEAFWHFQNPVKAMQWLVQGGRPRKPIQVPMIDTRAAI</sequence>
<dbReference type="HOGENOM" id="CLU_1234162_0_0_10"/>
<dbReference type="EMBL" id="CM001403">
    <property type="protein sequence ID" value="EHQ24953.1"/>
    <property type="molecule type" value="Genomic_DNA"/>
</dbReference>
<dbReference type="Gene3D" id="3.40.50.10320">
    <property type="entry name" value="LmbE-like"/>
    <property type="match status" value="1"/>
</dbReference>
<dbReference type="RefSeq" id="WP_008504559.1">
    <property type="nucleotide sequence ID" value="NZ_CM001403.1"/>
</dbReference>
<name>H1Y8D4_9SPHI</name>
<protein>
    <submittedName>
        <fullName evidence="1">LmbE family protein</fullName>
    </submittedName>
</protein>
<gene>
    <name evidence="1" type="ORF">Mucpa_0772</name>
</gene>
<dbReference type="AlphaFoldDB" id="H1Y8D4"/>
<proteinExistence type="predicted"/>
<dbReference type="Proteomes" id="UP000002774">
    <property type="component" value="Chromosome"/>
</dbReference>
<evidence type="ECO:0000313" key="1">
    <source>
        <dbReference type="EMBL" id="EHQ24953.1"/>
    </source>
</evidence>
<reference evidence="1" key="1">
    <citation type="submission" date="2011-09" db="EMBL/GenBank/DDBJ databases">
        <title>The permanent draft genome of Mucilaginibacter paludis DSM 18603.</title>
        <authorList>
            <consortium name="US DOE Joint Genome Institute (JGI-PGF)"/>
            <person name="Lucas S."/>
            <person name="Han J."/>
            <person name="Lapidus A."/>
            <person name="Bruce D."/>
            <person name="Goodwin L."/>
            <person name="Pitluck S."/>
            <person name="Peters L."/>
            <person name="Kyrpides N."/>
            <person name="Mavromatis K."/>
            <person name="Ivanova N."/>
            <person name="Mikhailova N."/>
            <person name="Held B."/>
            <person name="Detter J.C."/>
            <person name="Tapia R."/>
            <person name="Han C."/>
            <person name="Land M."/>
            <person name="Hauser L."/>
            <person name="Markowitz V."/>
            <person name="Cheng J.-F."/>
            <person name="Hugenholtz P."/>
            <person name="Woyke T."/>
            <person name="Wu D."/>
            <person name="Tindall B."/>
            <person name="Brambilla E."/>
            <person name="Klenk H.-P."/>
            <person name="Eisen J.A."/>
        </authorList>
    </citation>
    <scope>NUCLEOTIDE SEQUENCE [LARGE SCALE GENOMIC DNA]</scope>
    <source>
        <strain evidence="1">DSM 18603</strain>
    </source>
</reference>
<dbReference type="eggNOG" id="COG2120">
    <property type="taxonomic scope" value="Bacteria"/>
</dbReference>
<evidence type="ECO:0000313" key="2">
    <source>
        <dbReference type="Proteomes" id="UP000002774"/>
    </source>
</evidence>
<organism evidence="1 2">
    <name type="scientific">Mucilaginibacter paludis DSM 18603</name>
    <dbReference type="NCBI Taxonomy" id="714943"/>
    <lineage>
        <taxon>Bacteria</taxon>
        <taxon>Pseudomonadati</taxon>
        <taxon>Bacteroidota</taxon>
        <taxon>Sphingobacteriia</taxon>
        <taxon>Sphingobacteriales</taxon>
        <taxon>Sphingobacteriaceae</taxon>
        <taxon>Mucilaginibacter</taxon>
    </lineage>
</organism>
<accession>H1Y8D4</accession>
<dbReference type="OrthoDB" id="9790023at2"/>
<keyword evidence="2" id="KW-1185">Reference proteome</keyword>
<dbReference type="SUPFAM" id="SSF102588">
    <property type="entry name" value="LmbE-like"/>
    <property type="match status" value="1"/>
</dbReference>